<dbReference type="EMBL" id="RJUF01000017">
    <property type="protein sequence ID" value="MCP9762902.1"/>
    <property type="molecule type" value="Genomic_DNA"/>
</dbReference>
<sequence>MYNHIICKKKLEINRNAFLKVTMFVLFIMINFTYRNIIIGDTNIYDADYYDPNSLSTGKSIGNYKFVDLVLTDSILYNSFFDERFTTLSAFILLQGNFAVLGISLVAFLIKGIISHFVLNMVLCFIGGLYLLKMTNFFNISGFKTLAIIFFYPYTIYYCQSINKEIFLLTLFIVFIYAVISKKYFLIFLTTIGVFIIKFFFVFICLITILFHFIKIENNIKSKAVVIVTFIVFGTFTYLTQFLNTGSIVLENAEKLGLANRLNNFQDTIPFISYFTFPIKFLMNTFEGYNATGVKIFYPSNYRISVVGWVSVLSFIYIFHYFIRYFIVFMQSLFTFWLKNENSNTLYFFTFVSTLVVLTNSFIHNRYFFFLIPFYVVTVDLFKRESVEFKANRFTIKLISLWENSRYFTFLLLVISVILINLF</sequence>
<keyword evidence="1" id="KW-0812">Transmembrane</keyword>
<comment type="caution">
    <text evidence="2">The sequence shown here is derived from an EMBL/GenBank/DDBJ whole genome shotgun (WGS) entry which is preliminary data.</text>
</comment>
<evidence type="ECO:0000313" key="3">
    <source>
        <dbReference type="Proteomes" id="UP001204144"/>
    </source>
</evidence>
<organism evidence="2 3">
    <name type="scientific">Lacihabitans soyangensis</name>
    <dbReference type="NCBI Taxonomy" id="869394"/>
    <lineage>
        <taxon>Bacteria</taxon>
        <taxon>Pseudomonadati</taxon>
        <taxon>Bacteroidota</taxon>
        <taxon>Cytophagia</taxon>
        <taxon>Cytophagales</taxon>
        <taxon>Leadbetterellaceae</taxon>
        <taxon>Lacihabitans</taxon>
    </lineage>
</organism>
<keyword evidence="1" id="KW-0472">Membrane</keyword>
<proteinExistence type="predicted"/>
<accession>A0AAE3H0W6</accession>
<feature type="transmembrane region" description="Helical" evidence="1">
    <location>
        <begin position="192"/>
        <end position="213"/>
    </location>
</feature>
<feature type="transmembrane region" description="Helical" evidence="1">
    <location>
        <begin position="166"/>
        <end position="186"/>
    </location>
</feature>
<feature type="transmembrane region" description="Helical" evidence="1">
    <location>
        <begin position="140"/>
        <end position="159"/>
    </location>
</feature>
<feature type="transmembrane region" description="Helical" evidence="1">
    <location>
        <begin position="225"/>
        <end position="243"/>
    </location>
</feature>
<feature type="transmembrane region" description="Helical" evidence="1">
    <location>
        <begin position="404"/>
        <end position="422"/>
    </location>
</feature>
<dbReference type="AlphaFoldDB" id="A0AAE3H0W6"/>
<name>A0AAE3H0W6_9BACT</name>
<evidence type="ECO:0000256" key="1">
    <source>
        <dbReference type="SAM" id="Phobius"/>
    </source>
</evidence>
<reference evidence="2 3" key="1">
    <citation type="submission" date="2018-11" db="EMBL/GenBank/DDBJ databases">
        <title>Novel bacteria species description.</title>
        <authorList>
            <person name="Han J.-H."/>
        </authorList>
    </citation>
    <scope>NUCLEOTIDE SEQUENCE [LARGE SCALE GENOMIC DNA]</scope>
    <source>
        <strain evidence="2 3">KCTC23259</strain>
    </source>
</reference>
<protein>
    <submittedName>
        <fullName evidence="2">Uncharacterized protein</fullName>
    </submittedName>
</protein>
<feature type="transmembrane region" description="Helical" evidence="1">
    <location>
        <begin position="117"/>
        <end position="134"/>
    </location>
</feature>
<feature type="transmembrane region" description="Helical" evidence="1">
    <location>
        <begin position="88"/>
        <end position="110"/>
    </location>
</feature>
<gene>
    <name evidence="2" type="ORF">EGI31_08025</name>
</gene>
<feature type="transmembrane region" description="Helical" evidence="1">
    <location>
        <begin position="17"/>
        <end position="34"/>
    </location>
</feature>
<keyword evidence="3" id="KW-1185">Reference proteome</keyword>
<feature type="transmembrane region" description="Helical" evidence="1">
    <location>
        <begin position="302"/>
        <end position="323"/>
    </location>
</feature>
<evidence type="ECO:0000313" key="2">
    <source>
        <dbReference type="EMBL" id="MCP9762902.1"/>
    </source>
</evidence>
<keyword evidence="1" id="KW-1133">Transmembrane helix</keyword>
<dbReference type="Proteomes" id="UP001204144">
    <property type="component" value="Unassembled WGS sequence"/>
</dbReference>